<feature type="transmembrane region" description="Helical" evidence="7">
    <location>
        <begin position="138"/>
        <end position="159"/>
    </location>
</feature>
<feature type="transmembrane region" description="Helical" evidence="7">
    <location>
        <begin position="391"/>
        <end position="415"/>
    </location>
</feature>
<feature type="transmembrane region" description="Helical" evidence="7">
    <location>
        <begin position="206"/>
        <end position="227"/>
    </location>
</feature>
<dbReference type="InterPro" id="IPR036869">
    <property type="entry name" value="J_dom_sf"/>
</dbReference>
<dbReference type="EMBL" id="JAEPRA010000017">
    <property type="protein sequence ID" value="KAG2173988.1"/>
    <property type="molecule type" value="Genomic_DNA"/>
</dbReference>
<evidence type="ECO:0000256" key="6">
    <source>
        <dbReference type="SAM" id="MobiDB-lite"/>
    </source>
</evidence>
<keyword evidence="7" id="KW-0812">Transmembrane</keyword>
<keyword evidence="3" id="KW-0564">Palmitate</keyword>
<gene>
    <name evidence="9" type="ORF">INT44_000102</name>
</gene>
<keyword evidence="10" id="KW-1185">Reference proteome</keyword>
<keyword evidence="2 7" id="KW-0472">Membrane</keyword>
<evidence type="ECO:0000256" key="2">
    <source>
        <dbReference type="ARBA" id="ARBA00023136"/>
    </source>
</evidence>
<keyword evidence="7" id="KW-1133">Transmembrane helix</keyword>
<evidence type="ECO:0000256" key="3">
    <source>
        <dbReference type="ARBA" id="ARBA00023139"/>
    </source>
</evidence>
<dbReference type="OrthoDB" id="10250354at2759"/>
<dbReference type="PROSITE" id="PS50076">
    <property type="entry name" value="DNAJ_2"/>
    <property type="match status" value="1"/>
</dbReference>
<evidence type="ECO:0000259" key="8">
    <source>
        <dbReference type="PROSITE" id="PS50076"/>
    </source>
</evidence>
<evidence type="ECO:0000313" key="10">
    <source>
        <dbReference type="Proteomes" id="UP000612746"/>
    </source>
</evidence>
<proteinExistence type="predicted"/>
<dbReference type="AlphaFoldDB" id="A0A8H7PHE2"/>
<dbReference type="Gene3D" id="1.10.287.110">
    <property type="entry name" value="DnaJ domain"/>
    <property type="match status" value="1"/>
</dbReference>
<feature type="compositionally biased region" description="Acidic residues" evidence="6">
    <location>
        <begin position="168"/>
        <end position="177"/>
    </location>
</feature>
<dbReference type="PROSITE" id="PS00636">
    <property type="entry name" value="DNAJ_1"/>
    <property type="match status" value="1"/>
</dbReference>
<dbReference type="InterPro" id="IPR019396">
    <property type="entry name" value="TM_Fragile-X-F-assoc"/>
</dbReference>
<protein>
    <recommendedName>
        <fullName evidence="8">J domain-containing protein</fullName>
    </recommendedName>
</protein>
<evidence type="ECO:0000313" key="9">
    <source>
        <dbReference type="EMBL" id="KAG2173988.1"/>
    </source>
</evidence>
<dbReference type="SMART" id="SM00271">
    <property type="entry name" value="DnaJ"/>
    <property type="match status" value="1"/>
</dbReference>
<evidence type="ECO:0000256" key="1">
    <source>
        <dbReference type="ARBA" id="ARBA00004635"/>
    </source>
</evidence>
<evidence type="ECO:0000256" key="5">
    <source>
        <dbReference type="ARBA" id="ARBA00023288"/>
    </source>
</evidence>
<dbReference type="InterPro" id="IPR001623">
    <property type="entry name" value="DnaJ_domain"/>
</dbReference>
<evidence type="ECO:0000256" key="7">
    <source>
        <dbReference type="SAM" id="Phobius"/>
    </source>
</evidence>
<dbReference type="Pfam" id="PF10269">
    <property type="entry name" value="Tmemb_185A"/>
    <property type="match status" value="1"/>
</dbReference>
<feature type="transmembrane region" description="Helical" evidence="7">
    <location>
        <begin position="233"/>
        <end position="254"/>
    </location>
</feature>
<feature type="transmembrane region" description="Helical" evidence="7">
    <location>
        <begin position="275"/>
        <end position="293"/>
    </location>
</feature>
<dbReference type="GO" id="GO:0016020">
    <property type="term" value="C:membrane"/>
    <property type="evidence" value="ECO:0007669"/>
    <property type="project" value="UniProtKB-SubCell"/>
</dbReference>
<comment type="caution">
    <text evidence="9">The sequence shown here is derived from an EMBL/GenBank/DDBJ whole genome shotgun (WGS) entry which is preliminary data.</text>
</comment>
<dbReference type="InterPro" id="IPR051434">
    <property type="entry name" value="DnaJ_C_subfamily_member5"/>
</dbReference>
<feature type="domain" description="J" evidence="8">
    <location>
        <begin position="7"/>
        <end position="80"/>
    </location>
</feature>
<dbReference type="Proteomes" id="UP000612746">
    <property type="component" value="Unassembled WGS sequence"/>
</dbReference>
<dbReference type="PRINTS" id="PR00625">
    <property type="entry name" value="JDOMAIN"/>
</dbReference>
<feature type="region of interest" description="Disordered" evidence="6">
    <location>
        <begin position="168"/>
        <end position="194"/>
    </location>
</feature>
<feature type="transmembrane region" description="Helical" evidence="7">
    <location>
        <begin position="103"/>
        <end position="126"/>
    </location>
</feature>
<dbReference type="SUPFAM" id="SSF46565">
    <property type="entry name" value="Chaperone J-domain"/>
    <property type="match status" value="1"/>
</dbReference>
<feature type="compositionally biased region" description="Basic and acidic residues" evidence="6">
    <location>
        <begin position="178"/>
        <end position="190"/>
    </location>
</feature>
<dbReference type="PANTHER" id="PTHR44027:SF7">
    <property type="entry name" value="DNAJ HOMOLOG SUBFAMILY C MEMBER 5 HOMOLOG"/>
    <property type="match status" value="1"/>
</dbReference>
<accession>A0A8H7PHE2</accession>
<organism evidence="9 10">
    <name type="scientific">Umbelopsis vinacea</name>
    <dbReference type="NCBI Taxonomy" id="44442"/>
    <lineage>
        <taxon>Eukaryota</taxon>
        <taxon>Fungi</taxon>
        <taxon>Fungi incertae sedis</taxon>
        <taxon>Mucoromycota</taxon>
        <taxon>Mucoromycotina</taxon>
        <taxon>Umbelopsidomycetes</taxon>
        <taxon>Umbelopsidales</taxon>
        <taxon>Umbelopsidaceae</taxon>
        <taxon>Umbelopsis</taxon>
    </lineage>
</organism>
<evidence type="ECO:0000256" key="4">
    <source>
        <dbReference type="ARBA" id="ARBA00023186"/>
    </source>
</evidence>
<dbReference type="GO" id="GO:0005737">
    <property type="term" value="C:cytoplasm"/>
    <property type="evidence" value="ECO:0007669"/>
    <property type="project" value="UniProtKB-ARBA"/>
</dbReference>
<keyword evidence="5" id="KW-0449">Lipoprotein</keyword>
<keyword evidence="4" id="KW-0143">Chaperone</keyword>
<dbReference type="PANTHER" id="PTHR44027">
    <property type="entry name" value="DNAJ HOMOLOG SUBFAMILY C MEMBER 5 HOMOLOG"/>
    <property type="match status" value="1"/>
</dbReference>
<dbReference type="InterPro" id="IPR018253">
    <property type="entry name" value="DnaJ_domain_CS"/>
</dbReference>
<feature type="transmembrane region" description="Helical" evidence="7">
    <location>
        <begin position="356"/>
        <end position="376"/>
    </location>
</feature>
<sequence>MDHNTTALYETLGISKAATPEEIKKACHYPHHPYMTAYRRLALRYHPDKNPDSAEQFKNISHAYEVLSDEKKRKVYDRYGELGLNMMGTVASPLFDPEIESMLCTLFMTLASAFALLIIFFVFLSLRVDNMVLWKWSVVWIPLWICDAIVILSFLTHFVQSFRDDDEEKYDDDDEEADMAHEEETEEQRTNRRAARRRQRRRLSQVRISLSLVYVILALLFQIFIVIRLDQLVLWTAAMVFIPYFILEGLNFLFTSVDFFINLKIMQTAAEHHHVGLRLILQLLFEGFWWFAIRLVQGILIVFRIDQIVTCSWGIIFIPLYLIFVKYAIQLIFAYRRFQLIPQQEMAQQGKLTVKLGFIALTIVGVLFYSLVGLIARRLDGYEYIKMSNVLIPIFIVLSIVFCCTGCCLPCILMVSSVGDLGDEADGRLIDPNKRITQYAETTPLQSQSEMTEA</sequence>
<name>A0A8H7PHE2_9FUNG</name>
<feature type="transmembrane region" description="Helical" evidence="7">
    <location>
        <begin position="313"/>
        <end position="335"/>
    </location>
</feature>
<reference evidence="9" key="1">
    <citation type="submission" date="2020-12" db="EMBL/GenBank/DDBJ databases">
        <title>Metabolic potential, ecology and presence of endohyphal bacteria is reflected in genomic diversity of Mucoromycotina.</title>
        <authorList>
            <person name="Muszewska A."/>
            <person name="Okrasinska A."/>
            <person name="Steczkiewicz K."/>
            <person name="Drgas O."/>
            <person name="Orlowska M."/>
            <person name="Perlinska-Lenart U."/>
            <person name="Aleksandrzak-Piekarczyk T."/>
            <person name="Szatraj K."/>
            <person name="Zielenkiewicz U."/>
            <person name="Pilsyk S."/>
            <person name="Malc E."/>
            <person name="Mieczkowski P."/>
            <person name="Kruszewska J.S."/>
            <person name="Biernat P."/>
            <person name="Pawlowska J."/>
        </authorList>
    </citation>
    <scope>NUCLEOTIDE SEQUENCE</scope>
    <source>
        <strain evidence="9">WA0000051536</strain>
    </source>
</reference>
<comment type="subcellular location">
    <subcellularLocation>
        <location evidence="1">Membrane</location>
        <topology evidence="1">Lipid-anchor</topology>
    </subcellularLocation>
</comment>
<dbReference type="CDD" id="cd06257">
    <property type="entry name" value="DnaJ"/>
    <property type="match status" value="1"/>
</dbReference>
<dbReference type="Pfam" id="PF00226">
    <property type="entry name" value="DnaJ"/>
    <property type="match status" value="1"/>
</dbReference>